<keyword evidence="4" id="KW-1185">Reference proteome</keyword>
<dbReference type="InterPro" id="IPR007110">
    <property type="entry name" value="Ig-like_dom"/>
</dbReference>
<feature type="non-terminal residue" evidence="3">
    <location>
        <position position="1"/>
    </location>
</feature>
<dbReference type="PROSITE" id="PS50835">
    <property type="entry name" value="IG_LIKE"/>
    <property type="match status" value="1"/>
</dbReference>
<dbReference type="Gene3D" id="2.60.40.10">
    <property type="entry name" value="Immunoglobulins"/>
    <property type="match status" value="1"/>
</dbReference>
<dbReference type="OrthoDB" id="504170at2759"/>
<reference evidence="3 4" key="1">
    <citation type="submission" date="2017-03" db="EMBL/GenBank/DDBJ databases">
        <title>Genome Survey of Euroglyphus maynei.</title>
        <authorList>
            <person name="Arlian L.G."/>
            <person name="Morgan M.S."/>
            <person name="Rider S.D."/>
        </authorList>
    </citation>
    <scope>NUCLEOTIDE SEQUENCE [LARGE SCALE GENOMIC DNA]</scope>
    <source>
        <strain evidence="3">Arlian Lab</strain>
        <tissue evidence="3">Whole body</tissue>
    </source>
</reference>
<accession>A0A1Y3AN92</accession>
<feature type="non-terminal residue" evidence="3">
    <location>
        <position position="109"/>
    </location>
</feature>
<dbReference type="Proteomes" id="UP000194236">
    <property type="component" value="Unassembled WGS sequence"/>
</dbReference>
<keyword evidence="1" id="KW-0677">Repeat</keyword>
<dbReference type="AlphaFoldDB" id="A0A1Y3AN92"/>
<dbReference type="InterPro" id="IPR013783">
    <property type="entry name" value="Ig-like_fold"/>
</dbReference>
<dbReference type="InterPro" id="IPR013098">
    <property type="entry name" value="Ig_I-set"/>
</dbReference>
<dbReference type="Pfam" id="PF07679">
    <property type="entry name" value="I-set"/>
    <property type="match status" value="1"/>
</dbReference>
<proteinExistence type="predicted"/>
<gene>
    <name evidence="3" type="ORF">BLA29_013476</name>
</gene>
<dbReference type="PANTHER" id="PTHR13817">
    <property type="entry name" value="TITIN"/>
    <property type="match status" value="1"/>
</dbReference>
<evidence type="ECO:0000313" key="4">
    <source>
        <dbReference type="Proteomes" id="UP000194236"/>
    </source>
</evidence>
<name>A0A1Y3AN92_EURMA</name>
<dbReference type="InterPro" id="IPR050964">
    <property type="entry name" value="Striated_Muscle_Regulatory"/>
</dbReference>
<evidence type="ECO:0000256" key="1">
    <source>
        <dbReference type="ARBA" id="ARBA00022737"/>
    </source>
</evidence>
<dbReference type="SUPFAM" id="SSF48726">
    <property type="entry name" value="Immunoglobulin"/>
    <property type="match status" value="1"/>
</dbReference>
<protein>
    <recommendedName>
        <fullName evidence="2">Ig-like domain-containing protein</fullName>
    </recommendedName>
</protein>
<dbReference type="EMBL" id="MUJZ01068136">
    <property type="protein sequence ID" value="OTF69919.1"/>
    <property type="molecule type" value="Genomic_DNA"/>
</dbReference>
<evidence type="ECO:0000313" key="3">
    <source>
        <dbReference type="EMBL" id="OTF69919.1"/>
    </source>
</evidence>
<organism evidence="3 4">
    <name type="scientific">Euroglyphus maynei</name>
    <name type="common">Mayne's house dust mite</name>
    <dbReference type="NCBI Taxonomy" id="6958"/>
    <lineage>
        <taxon>Eukaryota</taxon>
        <taxon>Metazoa</taxon>
        <taxon>Ecdysozoa</taxon>
        <taxon>Arthropoda</taxon>
        <taxon>Chelicerata</taxon>
        <taxon>Arachnida</taxon>
        <taxon>Acari</taxon>
        <taxon>Acariformes</taxon>
        <taxon>Sarcoptiformes</taxon>
        <taxon>Astigmata</taxon>
        <taxon>Psoroptidia</taxon>
        <taxon>Analgoidea</taxon>
        <taxon>Pyroglyphidae</taxon>
        <taxon>Pyroglyphinae</taxon>
        <taxon>Euroglyphus</taxon>
    </lineage>
</organism>
<comment type="caution">
    <text evidence="3">The sequence shown here is derived from an EMBL/GenBank/DDBJ whole genome shotgun (WGS) entry which is preliminary data.</text>
</comment>
<dbReference type="PANTHER" id="PTHR13817:SF166">
    <property type="entry name" value="NEURONAL IGCAM-RELATED"/>
    <property type="match status" value="1"/>
</dbReference>
<sequence length="109" mass="12624">NKAITTFTHSVLSSPLNSEIDGISPTFKKKPWIAELDREFRRIHFECVLLCEPRPSVTWYYNGVLIKPNARHKTELESIQKHLYRSLLVIEEVVVEDAGKYKVIAKNDL</sequence>
<dbReference type="InterPro" id="IPR036179">
    <property type="entry name" value="Ig-like_dom_sf"/>
</dbReference>
<feature type="domain" description="Ig-like" evidence="2">
    <location>
        <begin position="25"/>
        <end position="109"/>
    </location>
</feature>
<evidence type="ECO:0000259" key="2">
    <source>
        <dbReference type="PROSITE" id="PS50835"/>
    </source>
</evidence>